<comment type="caution">
    <text evidence="1">The sequence shown here is derived from an EMBL/GenBank/DDBJ whole genome shotgun (WGS) entry which is preliminary data.</text>
</comment>
<accession>A0AAN6MC28</accession>
<reference evidence="1" key="2">
    <citation type="submission" date="2023-05" db="EMBL/GenBank/DDBJ databases">
        <authorList>
            <consortium name="Lawrence Berkeley National Laboratory"/>
            <person name="Steindorff A."/>
            <person name="Hensen N."/>
            <person name="Bonometti L."/>
            <person name="Westerberg I."/>
            <person name="Brannstrom I.O."/>
            <person name="Guillou S."/>
            <person name="Cros-Aarteil S."/>
            <person name="Calhoun S."/>
            <person name="Haridas S."/>
            <person name="Kuo A."/>
            <person name="Mondo S."/>
            <person name="Pangilinan J."/>
            <person name="Riley R."/>
            <person name="Labutti K."/>
            <person name="Andreopoulos B."/>
            <person name="Lipzen A."/>
            <person name="Chen C."/>
            <person name="Yanf M."/>
            <person name="Daum C."/>
            <person name="Ng V."/>
            <person name="Clum A."/>
            <person name="Ohm R."/>
            <person name="Martin F."/>
            <person name="Silar P."/>
            <person name="Natvig D."/>
            <person name="Lalanne C."/>
            <person name="Gautier V."/>
            <person name="Ament-Velasquez S.L."/>
            <person name="Kruys A."/>
            <person name="Hutchinson M.I."/>
            <person name="Powell A.J."/>
            <person name="Barry K."/>
            <person name="Miller A.N."/>
            <person name="Grigoriev I.V."/>
            <person name="Debuchy R."/>
            <person name="Gladieux P."/>
            <person name="Thoren M.H."/>
            <person name="Johannesson H."/>
        </authorList>
    </citation>
    <scope>NUCLEOTIDE SEQUENCE</scope>
    <source>
        <strain evidence="1">CBS 103.79</strain>
    </source>
</reference>
<dbReference type="Proteomes" id="UP001303889">
    <property type="component" value="Unassembled WGS sequence"/>
</dbReference>
<organism evidence="1 2">
    <name type="scientific">Staphylotrichum tortipilum</name>
    <dbReference type="NCBI Taxonomy" id="2831512"/>
    <lineage>
        <taxon>Eukaryota</taxon>
        <taxon>Fungi</taxon>
        <taxon>Dikarya</taxon>
        <taxon>Ascomycota</taxon>
        <taxon>Pezizomycotina</taxon>
        <taxon>Sordariomycetes</taxon>
        <taxon>Sordariomycetidae</taxon>
        <taxon>Sordariales</taxon>
        <taxon>Chaetomiaceae</taxon>
        <taxon>Staphylotrichum</taxon>
    </lineage>
</organism>
<keyword evidence="2" id="KW-1185">Reference proteome</keyword>
<dbReference type="AlphaFoldDB" id="A0AAN6MC28"/>
<protein>
    <submittedName>
        <fullName evidence="1">Uncharacterized protein</fullName>
    </submittedName>
</protein>
<evidence type="ECO:0000313" key="2">
    <source>
        <dbReference type="Proteomes" id="UP001303889"/>
    </source>
</evidence>
<evidence type="ECO:0000313" key="1">
    <source>
        <dbReference type="EMBL" id="KAK3897975.1"/>
    </source>
</evidence>
<reference evidence="1" key="1">
    <citation type="journal article" date="2023" name="Mol. Phylogenet. Evol.">
        <title>Genome-scale phylogeny and comparative genomics of the fungal order Sordariales.</title>
        <authorList>
            <person name="Hensen N."/>
            <person name="Bonometti L."/>
            <person name="Westerberg I."/>
            <person name="Brannstrom I.O."/>
            <person name="Guillou S."/>
            <person name="Cros-Aarteil S."/>
            <person name="Calhoun S."/>
            <person name="Haridas S."/>
            <person name="Kuo A."/>
            <person name="Mondo S."/>
            <person name="Pangilinan J."/>
            <person name="Riley R."/>
            <person name="LaButti K."/>
            <person name="Andreopoulos B."/>
            <person name="Lipzen A."/>
            <person name="Chen C."/>
            <person name="Yan M."/>
            <person name="Daum C."/>
            <person name="Ng V."/>
            <person name="Clum A."/>
            <person name="Steindorff A."/>
            <person name="Ohm R.A."/>
            <person name="Martin F."/>
            <person name="Silar P."/>
            <person name="Natvig D.O."/>
            <person name="Lalanne C."/>
            <person name="Gautier V."/>
            <person name="Ament-Velasquez S.L."/>
            <person name="Kruys A."/>
            <person name="Hutchinson M.I."/>
            <person name="Powell A.J."/>
            <person name="Barry K."/>
            <person name="Miller A.N."/>
            <person name="Grigoriev I.V."/>
            <person name="Debuchy R."/>
            <person name="Gladieux P."/>
            <person name="Hiltunen Thoren M."/>
            <person name="Johannesson H."/>
        </authorList>
    </citation>
    <scope>NUCLEOTIDE SEQUENCE</scope>
    <source>
        <strain evidence="1">CBS 103.79</strain>
    </source>
</reference>
<name>A0AAN6MC28_9PEZI</name>
<sequence length="336" mass="35642">MVLPICFVQIPALPTRVTLSGYPVWATVAYAPTHTNYVGGLSCSLNSYVTPTPSTQFQPLSTAKCVLPASVSGKAYSVTPTIWGPKTVSSTVIRTSWNCDPIPAASINKGNFQFSCKTLIGKNVGDGAHTISWNLPAAASISINPYTFIAMPPYSTPKYIVNTALAKTTLIPTSEVLVETTATKTTTLRSTTTIRATSTCFYTVTVTPTPGIARLRRALEPGHESPAPDAAAVDADDLAYDAGNNDTNTDAIMNLKERAAVTRILHAAVTPTLGKPDFTYPPFGVTTIYVKSISTSTYSALYYITTITKTLPGVNTTTVYAGYTSKTVTVTVTPTA</sequence>
<dbReference type="EMBL" id="MU856028">
    <property type="protein sequence ID" value="KAK3897975.1"/>
    <property type="molecule type" value="Genomic_DNA"/>
</dbReference>
<proteinExistence type="predicted"/>
<gene>
    <name evidence="1" type="ORF">C8A05DRAFT_19361</name>
</gene>